<dbReference type="AlphaFoldDB" id="A0A2R4WI32"/>
<dbReference type="Proteomes" id="UP000244755">
    <property type="component" value="Chromosome 1"/>
</dbReference>
<dbReference type="RefSeq" id="WP_099953069.1">
    <property type="nucleotide sequence ID" value="NZ_CP028843.1"/>
</dbReference>
<feature type="region of interest" description="Disordered" evidence="1">
    <location>
        <begin position="108"/>
        <end position="160"/>
    </location>
</feature>
<feature type="compositionally biased region" description="Polar residues" evidence="1">
    <location>
        <begin position="133"/>
        <end position="146"/>
    </location>
</feature>
<gene>
    <name evidence="2" type="ORF">DA075_09940</name>
</gene>
<evidence type="ECO:0000256" key="1">
    <source>
        <dbReference type="SAM" id="MobiDB-lite"/>
    </source>
</evidence>
<keyword evidence="3" id="KW-1185">Reference proteome</keyword>
<dbReference type="InterPro" id="IPR012441">
    <property type="entry name" value="DUF1643"/>
</dbReference>
<accession>A0A2R4WI32</accession>
<protein>
    <submittedName>
        <fullName evidence="2">DUF1643 domain-containing protein</fullName>
    </submittedName>
</protein>
<proteinExistence type="predicted"/>
<sequence>MTAIISTCGLYRYRLDRDMGFLNGEPIIGWMLHNPSTADASLDDPTSRRGIAFTRREGGRRMVFLNTVTAADIRRAWPHMREVCGLISTSACRDELIRQAVRFGKARRDGWIPPGPDRPNRAALFAAEASHSPAPTQQTGEGQPSSARAAGIPVNEISEN</sequence>
<reference evidence="2 3" key="1">
    <citation type="submission" date="2018-04" db="EMBL/GenBank/DDBJ databases">
        <title>Methylobacterium sp. PR1016A genome.</title>
        <authorList>
            <person name="Park W."/>
        </authorList>
    </citation>
    <scope>NUCLEOTIDE SEQUENCE [LARGE SCALE GENOMIC DNA]</scope>
    <source>
        <strain evidence="2 3">PR1016A</strain>
    </source>
</reference>
<evidence type="ECO:0000313" key="2">
    <source>
        <dbReference type="EMBL" id="AWB21193.1"/>
    </source>
</evidence>
<name>A0A2R4WI32_9HYPH</name>
<dbReference type="OrthoDB" id="9807577at2"/>
<dbReference type="KEGG" id="mee:DA075_09940"/>
<evidence type="ECO:0000313" key="3">
    <source>
        <dbReference type="Proteomes" id="UP000244755"/>
    </source>
</evidence>
<dbReference type="Pfam" id="PF07799">
    <property type="entry name" value="DUF1643"/>
    <property type="match status" value="1"/>
</dbReference>
<dbReference type="EMBL" id="CP028843">
    <property type="protein sequence ID" value="AWB21193.1"/>
    <property type="molecule type" value="Genomic_DNA"/>
</dbReference>
<organism evidence="2 3">
    <name type="scientific">Methylobacterium currus</name>
    <dbReference type="NCBI Taxonomy" id="2051553"/>
    <lineage>
        <taxon>Bacteria</taxon>
        <taxon>Pseudomonadati</taxon>
        <taxon>Pseudomonadota</taxon>
        <taxon>Alphaproteobacteria</taxon>
        <taxon>Hyphomicrobiales</taxon>
        <taxon>Methylobacteriaceae</taxon>
        <taxon>Methylobacterium</taxon>
    </lineage>
</organism>